<gene>
    <name evidence="9" type="ORF">Adt_25061</name>
</gene>
<organism evidence="9 10">
    <name type="scientific">Abeliophyllum distichum</name>
    <dbReference type="NCBI Taxonomy" id="126358"/>
    <lineage>
        <taxon>Eukaryota</taxon>
        <taxon>Viridiplantae</taxon>
        <taxon>Streptophyta</taxon>
        <taxon>Embryophyta</taxon>
        <taxon>Tracheophyta</taxon>
        <taxon>Spermatophyta</taxon>
        <taxon>Magnoliopsida</taxon>
        <taxon>eudicotyledons</taxon>
        <taxon>Gunneridae</taxon>
        <taxon>Pentapetalae</taxon>
        <taxon>asterids</taxon>
        <taxon>lamiids</taxon>
        <taxon>Lamiales</taxon>
        <taxon>Oleaceae</taxon>
        <taxon>Forsythieae</taxon>
        <taxon>Abeliophyllum</taxon>
    </lineage>
</organism>
<dbReference type="InterPro" id="IPR050951">
    <property type="entry name" value="Retrovirus_Pol_polyprotein"/>
</dbReference>
<evidence type="ECO:0000256" key="5">
    <source>
        <dbReference type="ARBA" id="ARBA00022801"/>
    </source>
</evidence>
<evidence type="ECO:0000256" key="4">
    <source>
        <dbReference type="ARBA" id="ARBA00022759"/>
    </source>
</evidence>
<evidence type="ECO:0000313" key="9">
    <source>
        <dbReference type="EMBL" id="KAL2499511.1"/>
    </source>
</evidence>
<evidence type="ECO:0000256" key="6">
    <source>
        <dbReference type="ARBA" id="ARBA00022918"/>
    </source>
</evidence>
<feature type="region of interest" description="Disordered" evidence="7">
    <location>
        <begin position="423"/>
        <end position="487"/>
    </location>
</feature>
<dbReference type="SUPFAM" id="SSF56672">
    <property type="entry name" value="DNA/RNA polymerases"/>
    <property type="match status" value="1"/>
</dbReference>
<feature type="domain" description="Reverse transcriptase RNase H-like" evidence="8">
    <location>
        <begin position="10"/>
        <end position="82"/>
    </location>
</feature>
<keyword evidence="1" id="KW-0808">Transferase</keyword>
<accession>A0ABD1SFS0</accession>
<evidence type="ECO:0000256" key="3">
    <source>
        <dbReference type="ARBA" id="ARBA00022722"/>
    </source>
</evidence>
<sequence length="487" mass="58050">MVKGIYVDTKSSSFSEAEKHYHSTFKEILAVKRGIEKFKFHLIGHHFFIEMDMSAFPKMLNFKQKQILNSQLLRWAEWFSNFDFKVKHIKSHNNLLPDLLSRSKPKFPVNKTIPISYMMRPSSSTHSYSRPPEVYPNMDNFPPEIHNLIANKTLKAQSKELILKYQSIVIQNRGIHILGGLGFHRDYPFLNLFSFDPNRLQWEFSKEILCFLWYLLELHQIAFCFNTEAMATWLPQLDYDLWKTYPELYPELNYNAKNFFEWFHPINHWMKKFHIYMGKFKDIRTSIRNVHVIIIFDRQCYFKDIGHYTHFYHIRDYTVLPFDLHKDWKTYLKEFRTFQRKMAEINQTIPPEIWPNIDDDTPWECLPMPYAKRLQEDIEIHMKKSYPHTPLTSSPQESATTSQQVLTITPHQLEATQSMMNEYPHISSVPNPNNFDPDDPDNLEKLEEQLWEDQHKLENMPWWKQQGLPSDSDDSDSPALAANFGTP</sequence>
<dbReference type="Proteomes" id="UP001604336">
    <property type="component" value="Unassembled WGS sequence"/>
</dbReference>
<evidence type="ECO:0000259" key="8">
    <source>
        <dbReference type="Pfam" id="PF17917"/>
    </source>
</evidence>
<dbReference type="GO" id="GO:0003964">
    <property type="term" value="F:RNA-directed DNA polymerase activity"/>
    <property type="evidence" value="ECO:0007669"/>
    <property type="project" value="UniProtKB-KW"/>
</dbReference>
<dbReference type="Pfam" id="PF17917">
    <property type="entry name" value="RT_RNaseH"/>
    <property type="match status" value="1"/>
</dbReference>
<keyword evidence="10" id="KW-1185">Reference proteome</keyword>
<dbReference type="GO" id="GO:0016787">
    <property type="term" value="F:hydrolase activity"/>
    <property type="evidence" value="ECO:0007669"/>
    <property type="project" value="UniProtKB-KW"/>
</dbReference>
<reference evidence="10" key="1">
    <citation type="submission" date="2024-07" db="EMBL/GenBank/DDBJ databases">
        <title>Two chromosome-level genome assemblies of Korean endemic species Abeliophyllum distichum and Forsythia ovata (Oleaceae).</title>
        <authorList>
            <person name="Jang H."/>
        </authorList>
    </citation>
    <scope>NUCLEOTIDE SEQUENCE [LARGE SCALE GENOMIC DNA]</scope>
</reference>
<proteinExistence type="predicted"/>
<dbReference type="InterPro" id="IPR041373">
    <property type="entry name" value="RT_RNaseH"/>
</dbReference>
<dbReference type="EMBL" id="JBFOLK010000007">
    <property type="protein sequence ID" value="KAL2499511.1"/>
    <property type="molecule type" value="Genomic_DNA"/>
</dbReference>
<evidence type="ECO:0000256" key="1">
    <source>
        <dbReference type="ARBA" id="ARBA00022679"/>
    </source>
</evidence>
<dbReference type="AlphaFoldDB" id="A0ABD1SFS0"/>
<protein>
    <submittedName>
        <fullName evidence="9">RNA-directed DNA polymerase</fullName>
    </submittedName>
</protein>
<feature type="compositionally biased region" description="Basic and acidic residues" evidence="7">
    <location>
        <begin position="442"/>
        <end position="458"/>
    </location>
</feature>
<evidence type="ECO:0000313" key="10">
    <source>
        <dbReference type="Proteomes" id="UP001604336"/>
    </source>
</evidence>
<keyword evidence="4" id="KW-0255">Endonuclease</keyword>
<keyword evidence="6 9" id="KW-0695">RNA-directed DNA polymerase</keyword>
<dbReference type="PANTHER" id="PTHR37984">
    <property type="entry name" value="PROTEIN CBG26694"/>
    <property type="match status" value="1"/>
</dbReference>
<dbReference type="PANTHER" id="PTHR37984:SF5">
    <property type="entry name" value="PROTEIN NYNRIN-LIKE"/>
    <property type="match status" value="1"/>
</dbReference>
<keyword evidence="3" id="KW-0540">Nuclease</keyword>
<keyword evidence="2" id="KW-0548">Nucleotidyltransferase</keyword>
<evidence type="ECO:0000256" key="7">
    <source>
        <dbReference type="SAM" id="MobiDB-lite"/>
    </source>
</evidence>
<comment type="caution">
    <text evidence="9">The sequence shown here is derived from an EMBL/GenBank/DDBJ whole genome shotgun (WGS) entry which is preliminary data.</text>
</comment>
<evidence type="ECO:0000256" key="2">
    <source>
        <dbReference type="ARBA" id="ARBA00022695"/>
    </source>
</evidence>
<name>A0ABD1SFS0_9LAMI</name>
<dbReference type="GO" id="GO:0004519">
    <property type="term" value="F:endonuclease activity"/>
    <property type="evidence" value="ECO:0007669"/>
    <property type="project" value="UniProtKB-KW"/>
</dbReference>
<dbReference type="InterPro" id="IPR043502">
    <property type="entry name" value="DNA/RNA_pol_sf"/>
</dbReference>
<keyword evidence="5" id="KW-0378">Hydrolase</keyword>